<comment type="catalytic activity">
    <reaction evidence="1 6">
        <text>D-tagatofuranose 1,6-bisphosphate = D-glyceraldehyde 3-phosphate + dihydroxyacetone phosphate</text>
        <dbReference type="Rhea" id="RHEA:22948"/>
        <dbReference type="ChEBI" id="CHEBI:57642"/>
        <dbReference type="ChEBI" id="CHEBI:58694"/>
        <dbReference type="ChEBI" id="CHEBI:59776"/>
        <dbReference type="EC" id="4.1.2.40"/>
    </reaction>
</comment>
<protein>
    <recommendedName>
        <fullName evidence="6">Tagatose 1,6-diphosphate aldolase</fullName>
        <ecNumber evidence="6">4.1.2.40</ecNumber>
    </recommendedName>
    <alternativeName>
        <fullName evidence="6">D-tagatose-1,6-bisphosphate aldolase</fullName>
    </alternativeName>
    <alternativeName>
        <fullName evidence="6">Tagatose-bisphosphate aldolase</fullName>
    </alternativeName>
</protein>
<dbReference type="InterPro" id="IPR013785">
    <property type="entry name" value="Aldolase_TIM"/>
</dbReference>
<dbReference type="HAMAP" id="MF_00734">
    <property type="entry name" value="LacD"/>
    <property type="match status" value="1"/>
</dbReference>
<name>A0A7Z0S5G5_9STRE</name>
<evidence type="ECO:0000256" key="3">
    <source>
        <dbReference type="ARBA" id="ARBA00008679"/>
    </source>
</evidence>
<dbReference type="Pfam" id="PF01791">
    <property type="entry name" value="DeoC"/>
    <property type="match status" value="1"/>
</dbReference>
<comment type="caution">
    <text evidence="7">The sequence shown here is derived from an EMBL/GenBank/DDBJ whole genome shotgun (WGS) entry which is preliminary data.</text>
</comment>
<evidence type="ECO:0000313" key="8">
    <source>
        <dbReference type="Proteomes" id="UP000589521"/>
    </source>
</evidence>
<gene>
    <name evidence="6 7" type="primary">lacD</name>
    <name evidence="7" type="ORF">HZY94_07690</name>
</gene>
<organism evidence="7 8">
    <name type="scientific">Streptococcus danieliae</name>
    <dbReference type="NCBI Taxonomy" id="747656"/>
    <lineage>
        <taxon>Bacteria</taxon>
        <taxon>Bacillati</taxon>
        <taxon>Bacillota</taxon>
        <taxon>Bacilli</taxon>
        <taxon>Lactobacillales</taxon>
        <taxon>Streptococcaceae</taxon>
        <taxon>Streptococcus</taxon>
    </lineage>
</organism>
<comment type="similarity">
    <text evidence="3 6">Belongs to the aldolase LacD family.</text>
</comment>
<accession>A0A7Z0S5G5</accession>
<dbReference type="GO" id="GO:0009024">
    <property type="term" value="F:tagatose-6-phosphate kinase activity"/>
    <property type="evidence" value="ECO:0007669"/>
    <property type="project" value="InterPro"/>
</dbReference>
<dbReference type="GO" id="GO:0061595">
    <property type="term" value="F:6-deoxy-6-sulfofructose-1-phosphate aldolase activity"/>
    <property type="evidence" value="ECO:0007669"/>
    <property type="project" value="TreeGrafter"/>
</dbReference>
<evidence type="ECO:0000256" key="2">
    <source>
        <dbReference type="ARBA" id="ARBA00005191"/>
    </source>
</evidence>
<dbReference type="RefSeq" id="WP_179925699.1">
    <property type="nucleotide sequence ID" value="NZ_JACBXX010000160.1"/>
</dbReference>
<dbReference type="NCBIfam" id="NF009498">
    <property type="entry name" value="PRK12858.1"/>
    <property type="match status" value="1"/>
</dbReference>
<dbReference type="NCBIfam" id="NF003180">
    <property type="entry name" value="PRK04161.1"/>
    <property type="match status" value="1"/>
</dbReference>
<dbReference type="EMBL" id="JACBXX010000160">
    <property type="protein sequence ID" value="NYS97052.1"/>
    <property type="molecule type" value="Genomic_DNA"/>
</dbReference>
<proteinExistence type="inferred from homology"/>
<dbReference type="Proteomes" id="UP000589521">
    <property type="component" value="Unassembled WGS sequence"/>
</dbReference>
<reference evidence="7 8" key="1">
    <citation type="submission" date="2020-07" db="EMBL/GenBank/DDBJ databases">
        <title>MOT database genomes.</title>
        <authorList>
            <person name="Joseph S."/>
            <person name="Aduse-Opoku J."/>
            <person name="Hashim A."/>
            <person name="Wade W."/>
            <person name="Curtis M."/>
        </authorList>
    </citation>
    <scope>NUCLEOTIDE SEQUENCE [LARGE SCALE GENOMIC DNA]</scope>
    <source>
        <strain evidence="7 8">STR</strain>
    </source>
</reference>
<dbReference type="PANTHER" id="PTHR39340:SF1">
    <property type="entry name" value="SULFOFRUCTOSEPHOSPHATE ALDOLASE"/>
    <property type="match status" value="1"/>
</dbReference>
<dbReference type="Gene3D" id="3.20.20.70">
    <property type="entry name" value="Aldolase class I"/>
    <property type="match status" value="1"/>
</dbReference>
<comment type="pathway">
    <text evidence="2 6">Carbohydrate metabolism; D-tagatose 6-phosphate degradation; D-glyceraldehyde 3-phosphate and glycerone phosphate from D-tagatose 6-phosphate: step 2/2.</text>
</comment>
<dbReference type="SMART" id="SM01133">
    <property type="entry name" value="DeoC"/>
    <property type="match status" value="1"/>
</dbReference>
<dbReference type="InterPro" id="IPR005927">
    <property type="entry name" value="Tag_1.6-dipho_adolase"/>
</dbReference>
<dbReference type="NCBIfam" id="TIGR01232">
    <property type="entry name" value="lacD"/>
    <property type="match status" value="1"/>
</dbReference>
<dbReference type="InterPro" id="IPR050552">
    <property type="entry name" value="LacD_aldolase"/>
</dbReference>
<dbReference type="InterPro" id="IPR002915">
    <property type="entry name" value="DeoC/FbaB/LacD_aldolase"/>
</dbReference>
<keyword evidence="5 6" id="KW-0456">Lyase</keyword>
<dbReference type="AlphaFoldDB" id="A0A7Z0S5G5"/>
<evidence type="ECO:0000256" key="5">
    <source>
        <dbReference type="ARBA" id="ARBA00023239"/>
    </source>
</evidence>
<dbReference type="NCBIfam" id="NF009065">
    <property type="entry name" value="PRK12399.1"/>
    <property type="match status" value="1"/>
</dbReference>
<dbReference type="GO" id="GO:0019512">
    <property type="term" value="P:lactose catabolic process via tagatose-6-phosphate"/>
    <property type="evidence" value="ECO:0007669"/>
    <property type="project" value="UniProtKB-UniRule"/>
</dbReference>
<evidence type="ECO:0000256" key="4">
    <source>
        <dbReference type="ARBA" id="ARBA00022736"/>
    </source>
</evidence>
<dbReference type="PANTHER" id="PTHR39340">
    <property type="entry name" value="SULFOFRUCTOSEPHOSPHATE ALDOLASE"/>
    <property type="match status" value="1"/>
</dbReference>
<dbReference type="GO" id="GO:2001059">
    <property type="term" value="P:D-tagatose 6-phosphate catabolic process"/>
    <property type="evidence" value="ECO:0007669"/>
    <property type="project" value="UniProtKB-UniRule"/>
</dbReference>
<dbReference type="SUPFAM" id="SSF51569">
    <property type="entry name" value="Aldolase"/>
    <property type="match status" value="1"/>
</dbReference>
<sequence length="328" mass="36053">MARFSPSPRKRAALERLDNANGIIGALAIDQRGALQRMLAQGGQALGADGVVHFKELISQELTPYASSILLDPEFGLPATKVRAEGAGLLLAYEKTGYDTSEPGRFPDLIDDVSVLRIQAAGSDAVKLLLYYDVDEDAGINERKQAFVERVGSECWAEDIPFFLELLTYDAKLEDVTGPDYAVLKPHKVNEAMREFSKAAYKVDVLKVEVPVNMNFVEGFSQGEVVYSREAAMKAFQEQAQATHLPFIFLSAGVSAKLFQDTLRFAKEAGSDFNGVLCGRATWKDSVAIFAEQGEAACREWLRSQGRQNMEDLNAVLAVTATSWKEKL</sequence>
<evidence type="ECO:0000256" key="1">
    <source>
        <dbReference type="ARBA" id="ARBA00000567"/>
    </source>
</evidence>
<dbReference type="EC" id="4.1.2.40" evidence="6"/>
<evidence type="ECO:0000313" key="7">
    <source>
        <dbReference type="EMBL" id="NYS97052.1"/>
    </source>
</evidence>
<dbReference type="GO" id="GO:1902777">
    <property type="term" value="P:6-sulfoquinovose(1-) catabolic process"/>
    <property type="evidence" value="ECO:0007669"/>
    <property type="project" value="TreeGrafter"/>
</dbReference>
<evidence type="ECO:0000256" key="6">
    <source>
        <dbReference type="HAMAP-Rule" id="MF_00734"/>
    </source>
</evidence>
<dbReference type="UniPathway" id="UPA00704">
    <property type="reaction ID" value="UER00716"/>
</dbReference>
<keyword evidence="4 6" id="KW-0423">Lactose metabolism</keyword>
<dbReference type="GO" id="GO:0009025">
    <property type="term" value="F:tagatose-bisphosphate aldolase activity"/>
    <property type="evidence" value="ECO:0007669"/>
    <property type="project" value="UniProtKB-UniRule"/>
</dbReference>